<dbReference type="EMBL" id="PESE01000007">
    <property type="protein sequence ID" value="PYD37263.1"/>
    <property type="molecule type" value="Genomic_DNA"/>
</dbReference>
<keyword evidence="4" id="KW-0663">Pyridoxal phosphate</keyword>
<comment type="cofactor">
    <cofactor evidence="1 6">
        <name>pyridoxal 5'-phosphate</name>
        <dbReference type="ChEBI" id="CHEBI:597326"/>
    </cofactor>
</comment>
<dbReference type="OrthoDB" id="9808002at2"/>
<evidence type="ECO:0000256" key="2">
    <source>
        <dbReference type="ARBA" id="ARBA00010447"/>
    </source>
</evidence>
<dbReference type="InterPro" id="IPR020578">
    <property type="entry name" value="Aminotrans_V_PyrdxlP_BS"/>
</dbReference>
<dbReference type="GO" id="GO:0008483">
    <property type="term" value="F:transaminase activity"/>
    <property type="evidence" value="ECO:0007669"/>
    <property type="project" value="UniProtKB-KW"/>
</dbReference>
<name>A0A318P5C7_SERPL</name>
<dbReference type="AlphaFoldDB" id="A0A318P5C7"/>
<keyword evidence="3 8" id="KW-0808">Transferase</keyword>
<evidence type="ECO:0000313" key="8">
    <source>
        <dbReference type="EMBL" id="PYD37263.1"/>
    </source>
</evidence>
<protein>
    <submittedName>
        <fullName evidence="8">Aminotransferase class V-fold PLP-dependent enzyme</fullName>
    </submittedName>
</protein>
<comment type="catalytic activity">
    <reaction evidence="5">
        <text>(sulfur carrier)-H + L-cysteine = (sulfur carrier)-SH + L-alanine</text>
        <dbReference type="Rhea" id="RHEA:43892"/>
        <dbReference type="Rhea" id="RHEA-COMP:14737"/>
        <dbReference type="Rhea" id="RHEA-COMP:14739"/>
        <dbReference type="ChEBI" id="CHEBI:29917"/>
        <dbReference type="ChEBI" id="CHEBI:35235"/>
        <dbReference type="ChEBI" id="CHEBI:57972"/>
        <dbReference type="ChEBI" id="CHEBI:64428"/>
        <dbReference type="EC" id="2.8.1.7"/>
    </reaction>
</comment>
<feature type="domain" description="Aminotransferase class V" evidence="7">
    <location>
        <begin position="24"/>
        <end position="389"/>
    </location>
</feature>
<reference evidence="8 9" key="1">
    <citation type="submission" date="2017-11" db="EMBL/GenBank/DDBJ databases">
        <title>Genome sequence of the oocydin A producing rhizobacterium Serratia plymuthica 4Rx5.</title>
        <authorList>
            <person name="Matilla M.A."/>
            <person name="Udaondo Z."/>
            <person name="Salmond G.P.C."/>
        </authorList>
    </citation>
    <scope>NUCLEOTIDE SEQUENCE [LARGE SCALE GENOMIC DNA]</scope>
    <source>
        <strain evidence="8 9">4Rx5</strain>
    </source>
</reference>
<organism evidence="8 9">
    <name type="scientific">Serratia plymuthica</name>
    <dbReference type="NCBI Taxonomy" id="82996"/>
    <lineage>
        <taxon>Bacteria</taxon>
        <taxon>Pseudomonadati</taxon>
        <taxon>Pseudomonadota</taxon>
        <taxon>Gammaproteobacteria</taxon>
        <taxon>Enterobacterales</taxon>
        <taxon>Yersiniaceae</taxon>
        <taxon>Serratia</taxon>
    </lineage>
</organism>
<evidence type="ECO:0000313" key="9">
    <source>
        <dbReference type="Proteomes" id="UP000248196"/>
    </source>
</evidence>
<dbReference type="RefSeq" id="WP_004951996.1">
    <property type="nucleotide sequence ID" value="NZ_CP007439.1"/>
</dbReference>
<dbReference type="PANTHER" id="PTHR43586:SF8">
    <property type="entry name" value="CYSTEINE DESULFURASE 1, CHLOROPLASTIC"/>
    <property type="match status" value="1"/>
</dbReference>
<dbReference type="PROSITE" id="PS00595">
    <property type="entry name" value="AA_TRANSFER_CLASS_5"/>
    <property type="match status" value="1"/>
</dbReference>
<dbReference type="Gene3D" id="3.40.640.10">
    <property type="entry name" value="Type I PLP-dependent aspartate aminotransferase-like (Major domain)"/>
    <property type="match status" value="1"/>
</dbReference>
<evidence type="ECO:0000256" key="4">
    <source>
        <dbReference type="ARBA" id="ARBA00022898"/>
    </source>
</evidence>
<proteinExistence type="inferred from homology"/>
<evidence type="ECO:0000259" key="7">
    <source>
        <dbReference type="Pfam" id="PF00266"/>
    </source>
</evidence>
<comment type="similarity">
    <text evidence="2">Belongs to the class-V pyridoxal-phosphate-dependent aminotransferase family. Csd subfamily.</text>
</comment>
<dbReference type="InterPro" id="IPR000192">
    <property type="entry name" value="Aminotrans_V_dom"/>
</dbReference>
<evidence type="ECO:0000256" key="3">
    <source>
        <dbReference type="ARBA" id="ARBA00022679"/>
    </source>
</evidence>
<accession>A0A318P5C7</accession>
<dbReference type="InterPro" id="IPR015422">
    <property type="entry name" value="PyrdxlP-dep_Trfase_small"/>
</dbReference>
<evidence type="ECO:0000256" key="6">
    <source>
        <dbReference type="RuleBase" id="RU004504"/>
    </source>
</evidence>
<keyword evidence="8" id="KW-0032">Aminotransferase</keyword>
<gene>
    <name evidence="8" type="ORF">CT690_20370</name>
</gene>
<comment type="caution">
    <text evidence="8">The sequence shown here is derived from an EMBL/GenBank/DDBJ whole genome shotgun (WGS) entry which is preliminary data.</text>
</comment>
<dbReference type="GO" id="GO:0031071">
    <property type="term" value="F:cysteine desulfurase activity"/>
    <property type="evidence" value="ECO:0007669"/>
    <property type="project" value="UniProtKB-EC"/>
</dbReference>
<dbReference type="SUPFAM" id="SSF53383">
    <property type="entry name" value="PLP-dependent transferases"/>
    <property type="match status" value="1"/>
</dbReference>
<dbReference type="InterPro" id="IPR015421">
    <property type="entry name" value="PyrdxlP-dep_Trfase_major"/>
</dbReference>
<dbReference type="InterPro" id="IPR015424">
    <property type="entry name" value="PyrdxlP-dep_Trfase"/>
</dbReference>
<evidence type="ECO:0000256" key="5">
    <source>
        <dbReference type="ARBA" id="ARBA00050776"/>
    </source>
</evidence>
<dbReference type="Proteomes" id="UP000248196">
    <property type="component" value="Unassembled WGS sequence"/>
</dbReference>
<evidence type="ECO:0000256" key="1">
    <source>
        <dbReference type="ARBA" id="ARBA00001933"/>
    </source>
</evidence>
<dbReference type="Gene3D" id="3.90.1150.10">
    <property type="entry name" value="Aspartate Aminotransferase, domain 1"/>
    <property type="match status" value="1"/>
</dbReference>
<dbReference type="PANTHER" id="PTHR43586">
    <property type="entry name" value="CYSTEINE DESULFURASE"/>
    <property type="match status" value="1"/>
</dbReference>
<sequence length="405" mass="44414">MSHSPVCKSDFPALQQEIDGNSIIYLDNAATTLKPRAVIKAVSDFYTFNGANIHRGKHRLSDEASNDYEHARLDISNYIGAQANELVFTGNTTHSLNIVAHGLQLSKQDIVLVNEDAHHSNILPWRQTADVRFIRTTAEGRLDLDHFRELLSLKPSVVALTHCSNVTGAVHPIGLMVKLIRASSDAVIVLDAAQSLPHERIDFHQLDVDFAAFSAHKMYGPTGVGLLYGKYALLEKLKPLQYGGGTVDWVDAKKQINRRAPYHLEAGTPAIASVLGTGAAVRYLLQCDESLRSAHDRALSEAMLKSIAERPFLSLLGPHDTKDRHAIFSVKFDSSIPAGELTRLLSDSWGIMCRSGYLCAQPFVTEKAQGEVIRISACIYNELSEIETLFSAIDELATCVGLATI</sequence>
<dbReference type="Pfam" id="PF00266">
    <property type="entry name" value="Aminotran_5"/>
    <property type="match status" value="1"/>
</dbReference>